<protein>
    <submittedName>
        <fullName evidence="4">Stress response protein, TerZ- and CABP1</fullName>
    </submittedName>
</protein>
<name>A0A918WXK6_9ACTN</name>
<evidence type="ECO:0000259" key="3">
    <source>
        <dbReference type="Pfam" id="PF02342"/>
    </source>
</evidence>
<proteinExistence type="inferred from homology"/>
<dbReference type="Pfam" id="PF02342">
    <property type="entry name" value="TerD"/>
    <property type="match status" value="1"/>
</dbReference>
<feature type="region of interest" description="Disordered" evidence="2">
    <location>
        <begin position="177"/>
        <end position="249"/>
    </location>
</feature>
<dbReference type="Gene3D" id="2.60.60.30">
    <property type="entry name" value="sav2460 like domains"/>
    <property type="match status" value="1"/>
</dbReference>
<feature type="compositionally biased region" description="Polar residues" evidence="2">
    <location>
        <begin position="192"/>
        <end position="201"/>
    </location>
</feature>
<comment type="similarity">
    <text evidence="1">Belongs to the CAPAB/TerDEXZ family.</text>
</comment>
<reference evidence="4" key="2">
    <citation type="submission" date="2020-09" db="EMBL/GenBank/DDBJ databases">
        <authorList>
            <person name="Sun Q."/>
            <person name="Ohkuma M."/>
        </authorList>
    </citation>
    <scope>NUCLEOTIDE SEQUENCE</scope>
    <source>
        <strain evidence="4">JCM 4637</strain>
    </source>
</reference>
<sequence length="687" mass="74986">MQEMIKGANVSLSALTEHPESFTIGLRWSSPNGEGDADVSVLLLSADGKVRSNDDFFFYNHQTAPDGSVQLLGLTPTDDGTEDRIQVSLPALPDDVVRLVVAASRHHRAAFGELENLELELTDGTGEKILRFAIADATTESAFVFGEMYRRGDEWKFRAVGQGYDTGLAGLATDYGIDVDEDDDQGSQDESPAQQDDTQPQLRPAVPAQAPGKDTPAPASRAETVAVPSAPASAEPAAAPEPAPRRVRTAKKKVTLPKVAKASLAEHDTWRPSRLFPASSLKSDREREMRATSVLLSVMAQVPEFGRRLTAGFGAPAGRMETFTEVQLPHGENPKRPDGVIRIERAGKLWTALVETKTNGNPLKSEQIQDYVDIAARRGYEVVITLSNDVALEGSPLVDVKIDRRRKNKVTLWHLSWAEVAHQAQMLIRHEGVRHEAHAWLLQELLHYLQHENSGCHGFQNMGPSWVPVRNGIDEETLCPGDPRTVRVVESWERLVRQVCLRLGGELGVKVIPVQRTKRGADPQSRRVELADRFCEDGRLHADIRVDGAVGIMSLTADLRMGRLRTSVDVPAPEQGYPLSWAKRLVKQLEGAPADLHVQTLLEGEVTGPRGTMEKLRREPGDLLPKGAVPITGFRLSLSKSVGSTRGNAETGFIRSVDAAVAHFHLAVVAQVVRSSAARGRTTVTAG</sequence>
<gene>
    <name evidence="4" type="ORF">GCM10010334_30260</name>
</gene>
<evidence type="ECO:0000313" key="5">
    <source>
        <dbReference type="Proteomes" id="UP000638353"/>
    </source>
</evidence>
<accession>A0A918WXK6</accession>
<dbReference type="Proteomes" id="UP000638353">
    <property type="component" value="Unassembled WGS sequence"/>
</dbReference>
<dbReference type="CDD" id="cd06974">
    <property type="entry name" value="TerD_like"/>
    <property type="match status" value="1"/>
</dbReference>
<organism evidence="4 5">
    <name type="scientific">Streptomyces finlayi</name>
    <dbReference type="NCBI Taxonomy" id="67296"/>
    <lineage>
        <taxon>Bacteria</taxon>
        <taxon>Bacillati</taxon>
        <taxon>Actinomycetota</taxon>
        <taxon>Actinomycetes</taxon>
        <taxon>Kitasatosporales</taxon>
        <taxon>Streptomycetaceae</taxon>
        <taxon>Streptomyces</taxon>
    </lineage>
</organism>
<dbReference type="InterPro" id="IPR051324">
    <property type="entry name" value="Stress/Tellurium_Resist"/>
</dbReference>
<dbReference type="PANTHER" id="PTHR32097">
    <property type="entry name" value="CAMP-BINDING PROTEIN 1-RELATED"/>
    <property type="match status" value="1"/>
</dbReference>
<feature type="domain" description="TerD" evidence="3">
    <location>
        <begin position="3"/>
        <end position="175"/>
    </location>
</feature>
<evidence type="ECO:0000256" key="1">
    <source>
        <dbReference type="ARBA" id="ARBA00008775"/>
    </source>
</evidence>
<dbReference type="AlphaFoldDB" id="A0A918WXK6"/>
<evidence type="ECO:0000256" key="2">
    <source>
        <dbReference type="SAM" id="MobiDB-lite"/>
    </source>
</evidence>
<reference evidence="4" key="1">
    <citation type="journal article" date="2014" name="Int. J. Syst. Evol. Microbiol.">
        <title>Complete genome sequence of Corynebacterium casei LMG S-19264T (=DSM 44701T), isolated from a smear-ripened cheese.</title>
        <authorList>
            <consortium name="US DOE Joint Genome Institute (JGI-PGF)"/>
            <person name="Walter F."/>
            <person name="Albersmeier A."/>
            <person name="Kalinowski J."/>
            <person name="Ruckert C."/>
        </authorList>
    </citation>
    <scope>NUCLEOTIDE SEQUENCE</scope>
    <source>
        <strain evidence="4">JCM 4637</strain>
    </source>
</reference>
<feature type="compositionally biased region" description="Low complexity" evidence="2">
    <location>
        <begin position="222"/>
        <end position="240"/>
    </location>
</feature>
<evidence type="ECO:0000313" key="4">
    <source>
        <dbReference type="EMBL" id="GHC93300.1"/>
    </source>
</evidence>
<dbReference type="PANTHER" id="PTHR32097:SF4">
    <property type="entry name" value="GENERAL STRESS PROTEIN 16U"/>
    <property type="match status" value="1"/>
</dbReference>
<feature type="compositionally biased region" description="Acidic residues" evidence="2">
    <location>
        <begin position="177"/>
        <end position="187"/>
    </location>
</feature>
<comment type="caution">
    <text evidence="4">The sequence shown here is derived from an EMBL/GenBank/DDBJ whole genome shotgun (WGS) entry which is preliminary data.</text>
</comment>
<dbReference type="InterPro" id="IPR003325">
    <property type="entry name" value="TerD"/>
</dbReference>
<dbReference type="EMBL" id="BMVC01000005">
    <property type="protein sequence ID" value="GHC93300.1"/>
    <property type="molecule type" value="Genomic_DNA"/>
</dbReference>